<evidence type="ECO:0000256" key="1">
    <source>
        <dbReference type="SAM" id="MobiDB-lite"/>
    </source>
</evidence>
<feature type="compositionally biased region" description="Low complexity" evidence="1">
    <location>
        <begin position="1"/>
        <end position="18"/>
    </location>
</feature>
<feature type="region of interest" description="Disordered" evidence="1">
    <location>
        <begin position="252"/>
        <end position="301"/>
    </location>
</feature>
<dbReference type="Proteomes" id="UP001476798">
    <property type="component" value="Unassembled WGS sequence"/>
</dbReference>
<name>A0ABV0PRT4_9TELE</name>
<gene>
    <name evidence="2" type="ORF">GOODEAATRI_026335</name>
</gene>
<accession>A0ABV0PRT4</accession>
<feature type="region of interest" description="Disordered" evidence="1">
    <location>
        <begin position="1"/>
        <end position="23"/>
    </location>
</feature>
<protein>
    <submittedName>
        <fullName evidence="2">Uncharacterized protein</fullName>
    </submittedName>
</protein>
<organism evidence="2 3">
    <name type="scientific">Goodea atripinnis</name>
    <dbReference type="NCBI Taxonomy" id="208336"/>
    <lineage>
        <taxon>Eukaryota</taxon>
        <taxon>Metazoa</taxon>
        <taxon>Chordata</taxon>
        <taxon>Craniata</taxon>
        <taxon>Vertebrata</taxon>
        <taxon>Euteleostomi</taxon>
        <taxon>Actinopterygii</taxon>
        <taxon>Neopterygii</taxon>
        <taxon>Teleostei</taxon>
        <taxon>Neoteleostei</taxon>
        <taxon>Acanthomorphata</taxon>
        <taxon>Ovalentaria</taxon>
        <taxon>Atherinomorphae</taxon>
        <taxon>Cyprinodontiformes</taxon>
        <taxon>Goodeidae</taxon>
        <taxon>Goodea</taxon>
    </lineage>
</organism>
<dbReference type="EMBL" id="JAHRIO010083207">
    <property type="protein sequence ID" value="MEQ2186213.1"/>
    <property type="molecule type" value="Genomic_DNA"/>
</dbReference>
<evidence type="ECO:0000313" key="2">
    <source>
        <dbReference type="EMBL" id="MEQ2186213.1"/>
    </source>
</evidence>
<keyword evidence="3" id="KW-1185">Reference proteome</keyword>
<proteinExistence type="predicted"/>
<comment type="caution">
    <text evidence="2">The sequence shown here is derived from an EMBL/GenBank/DDBJ whole genome shotgun (WGS) entry which is preliminary data.</text>
</comment>
<feature type="non-terminal residue" evidence="2">
    <location>
        <position position="1"/>
    </location>
</feature>
<sequence>DFPELGSRTSCSGSSASKGGAGEPVSAAIRTALGRLQLDVPPAQSAPFSAFFRRRDAEAAFVVPPSVEYVQELHACWTDTRAFFCPTADGRSLAAMYEAPKFGLGYMPPVESAIASLIVPPHQEALRPNARCQRPQCHVTEDLLCRAYNSGARMGRIGNSLSHPMLGLSSSLESVPLNQSTQGLLDASLQAFGLMTRELGRTLSMLVHARHQVWLAQSSLTEPCRRTLRALPVVPGELFGSATLEALERTAQGSRTRQQLAGAHRPLATGAAEGSLRSSFPPPVPFLGSTSMAPRPKPARA</sequence>
<reference evidence="2 3" key="1">
    <citation type="submission" date="2021-06" db="EMBL/GenBank/DDBJ databases">
        <authorList>
            <person name="Palmer J.M."/>
        </authorList>
    </citation>
    <scope>NUCLEOTIDE SEQUENCE [LARGE SCALE GENOMIC DNA]</scope>
    <source>
        <strain evidence="2 3">GA_2019</strain>
        <tissue evidence="2">Muscle</tissue>
    </source>
</reference>
<evidence type="ECO:0000313" key="3">
    <source>
        <dbReference type="Proteomes" id="UP001476798"/>
    </source>
</evidence>